<comment type="caution">
    <text evidence="5">The sequence shown here is derived from an EMBL/GenBank/DDBJ whole genome shotgun (WGS) entry which is preliminary data.</text>
</comment>
<protein>
    <submittedName>
        <fullName evidence="5">Uncharacterized protein</fullName>
    </submittedName>
</protein>
<dbReference type="Gene3D" id="3.40.50.1460">
    <property type="match status" value="1"/>
</dbReference>
<dbReference type="InterPro" id="IPR001769">
    <property type="entry name" value="Gingipain"/>
</dbReference>
<keyword evidence="6" id="KW-1185">Reference proteome</keyword>
<accession>W4L8V6</accession>
<dbReference type="EMBL" id="AZHW01001065">
    <property type="protein sequence ID" value="ETW94457.1"/>
    <property type="molecule type" value="Genomic_DNA"/>
</dbReference>
<dbReference type="InterPro" id="IPR029030">
    <property type="entry name" value="Caspase-like_dom_sf"/>
</dbReference>
<dbReference type="AlphaFoldDB" id="W4L8V6"/>
<proteinExistence type="predicted"/>
<dbReference type="InterPro" id="IPR055906">
    <property type="entry name" value="DUF7483"/>
</dbReference>
<name>W4L8V6_ENTF1</name>
<dbReference type="Proteomes" id="UP000019141">
    <property type="component" value="Unassembled WGS sequence"/>
</dbReference>
<dbReference type="SUPFAM" id="SSF52129">
    <property type="entry name" value="Caspase-like"/>
    <property type="match status" value="1"/>
</dbReference>
<dbReference type="Gene3D" id="3.40.50.10390">
    <property type="entry name" value="Gingipain r, domain 1"/>
    <property type="match status" value="1"/>
</dbReference>
<organism evidence="5 6">
    <name type="scientific">Entotheonella factor</name>
    <dbReference type="NCBI Taxonomy" id="1429438"/>
    <lineage>
        <taxon>Bacteria</taxon>
        <taxon>Pseudomonadati</taxon>
        <taxon>Nitrospinota/Tectimicrobiota group</taxon>
        <taxon>Candidatus Tectimicrobiota</taxon>
        <taxon>Candidatus Entotheonellia</taxon>
        <taxon>Candidatus Entotheonellales</taxon>
        <taxon>Candidatus Entotheonellaceae</taxon>
        <taxon>Candidatus Entotheonella</taxon>
    </lineage>
</organism>
<dbReference type="InterPro" id="IPR029031">
    <property type="entry name" value="Gingipain_N_sf"/>
</dbReference>
<feature type="domain" description="Gingipain" evidence="3">
    <location>
        <begin position="830"/>
        <end position="1167"/>
    </location>
</feature>
<gene>
    <name evidence="5" type="ORF">ETSY1_34790</name>
</gene>
<dbReference type="Pfam" id="PF24299">
    <property type="entry name" value="DUF7483"/>
    <property type="match status" value="1"/>
</dbReference>
<evidence type="ECO:0000313" key="5">
    <source>
        <dbReference type="EMBL" id="ETW94457.1"/>
    </source>
</evidence>
<feature type="region of interest" description="Disordered" evidence="2">
    <location>
        <begin position="414"/>
        <end position="468"/>
    </location>
</feature>
<evidence type="ECO:0000256" key="2">
    <source>
        <dbReference type="SAM" id="MobiDB-lite"/>
    </source>
</evidence>
<evidence type="ECO:0000259" key="3">
    <source>
        <dbReference type="Pfam" id="PF01364"/>
    </source>
</evidence>
<feature type="domain" description="DUF7483" evidence="4">
    <location>
        <begin position="33"/>
        <end position="316"/>
    </location>
</feature>
<dbReference type="MEROPS" id="C25.004"/>
<dbReference type="HOGENOM" id="CLU_008327_0_0_7"/>
<evidence type="ECO:0000313" key="6">
    <source>
        <dbReference type="Proteomes" id="UP000019141"/>
    </source>
</evidence>
<evidence type="ECO:0000256" key="1">
    <source>
        <dbReference type="ARBA" id="ARBA00022729"/>
    </source>
</evidence>
<keyword evidence="1" id="KW-0732">Signal</keyword>
<dbReference type="GO" id="GO:0008234">
    <property type="term" value="F:cysteine-type peptidase activity"/>
    <property type="evidence" value="ECO:0007669"/>
    <property type="project" value="InterPro"/>
</dbReference>
<evidence type="ECO:0000259" key="4">
    <source>
        <dbReference type="Pfam" id="PF24299"/>
    </source>
</evidence>
<sequence length="1168" mass="128090">MCKSISRCVLIYLIGCHVVLLVLCRPGQAALVTGSYTGNNTSNRAISQLGFQPDVVLIKSDDRDRAVIRTSTMPGDSTKPMIGLQSSPGTNRITSLDADGFTVGSHSDVNGRNATYYWIAWQAVEGEVAVGSYTGNQVDNRTIDISETSASSDFQPAYVVVMSAGSQQVVQRFSVSPGETTFGFDQSIHSTNHIQALLTNGFQIGTDDRVNQSGETYHYVAWKAASGTMAAGSYSGNGMDNRNITGLGFPPEYVIVRPDALFETVHSMVAINRTMDFSSDSNFTDGIQAFLSDGFQVGTASVVNENGVDYYWVAFGRQVPTAVTMNRLTATAHEDGVLLSWRTGLDMNNLGWHVYREVNGRRVRLTPGRIAGSAFLFGTDVNLTAGRSYQWWDPVGLATDRYWIEDQDLKGQPAWHGPIRPVESDAPRQKKPRSILLGEAGRPRRTRTKTRLTRPQHRKDHGRRRPVHPLSISVQVPRPWEAPHLSPEAVQYALAAAPAIQLRIREPGWYRVSQPELVRAGLDPEMDPGQLQLYAEGQQQPIKVTGGDDGRFDPQDTLEFYGLALDTPWTDTRTYWLVAGSQLGHRIPAESSQPHEAAPPQSYPATVEWQERLLYLATVKNGEAENFFGAIVGEDSVAQVLALSHLDDAPPADAQLEVVLQGVTASLHQVIVQLNGHDVGTMTFSGQVREARIFPIPQTWLLDGDNAVTLIPIDGEALSVVEAIRLTYWRTYTADHDWLHFTATGQHPITITGFSQPDIRVVDITASRLVHERLGHVVPHGAGYAITVTAERDGPRTLLAFTNAQVKSPTAIIANSPSAWHRSEQGADLVIISHRAFVESLAPLQAVRESQGWSVVVIDVDDLYDEFNFSAKSTQALRTFLHHASTTWQTPPRFVLLVGDATFDPRNYLDLDDADFVPTPLVETRFLETASDDWLVDFDEDDVPDLAIGRLPVRTVAEANQVVAKLVSYAQTRSPDTRSREALLVADHGDGFDFAKASTDVARVLRSHLSVDELSLDQTNTAALRSDLWAHLNAGKLLVTYLGHGSIGRWSSEGLLTSADTQALTNGDCLPVVISLTCLNGFFHDLYSDSLAEALLRADQGGAIAVWASSGLTAPQGQVTMNRELVQALFGTPLVTLGEAIIQAKARVRDRDVKRTWLLFGDPTIRLK</sequence>
<feature type="compositionally biased region" description="Basic residues" evidence="2">
    <location>
        <begin position="443"/>
        <end position="467"/>
    </location>
</feature>
<dbReference type="GO" id="GO:0006508">
    <property type="term" value="P:proteolysis"/>
    <property type="evidence" value="ECO:0007669"/>
    <property type="project" value="InterPro"/>
</dbReference>
<dbReference type="Pfam" id="PF01364">
    <property type="entry name" value="Peptidase_C25"/>
    <property type="match status" value="1"/>
</dbReference>
<reference evidence="5 6" key="1">
    <citation type="journal article" date="2014" name="Nature">
        <title>An environmental bacterial taxon with a large and distinct metabolic repertoire.</title>
        <authorList>
            <person name="Wilson M.C."/>
            <person name="Mori T."/>
            <person name="Ruckert C."/>
            <person name="Uria A.R."/>
            <person name="Helf M.J."/>
            <person name="Takada K."/>
            <person name="Gernert C."/>
            <person name="Steffens U.A."/>
            <person name="Heycke N."/>
            <person name="Schmitt S."/>
            <person name="Rinke C."/>
            <person name="Helfrich E.J."/>
            <person name="Brachmann A.O."/>
            <person name="Gurgui C."/>
            <person name="Wakimoto T."/>
            <person name="Kracht M."/>
            <person name="Crusemann M."/>
            <person name="Hentschel U."/>
            <person name="Abe I."/>
            <person name="Matsunaga S."/>
            <person name="Kalinowski J."/>
            <person name="Takeyama H."/>
            <person name="Piel J."/>
        </authorList>
    </citation>
    <scope>NUCLEOTIDE SEQUENCE [LARGE SCALE GENOMIC DNA]</scope>
    <source>
        <strain evidence="6">TSY1</strain>
    </source>
</reference>